<keyword evidence="2" id="KW-1185">Reference proteome</keyword>
<dbReference type="Proteomes" id="UP000828251">
    <property type="component" value="Unassembled WGS sequence"/>
</dbReference>
<reference evidence="1 2" key="1">
    <citation type="journal article" date="2021" name="Plant Biotechnol. J.">
        <title>Multi-omics assisted identification of the key and species-specific regulatory components of drought-tolerant mechanisms in Gossypium stocksii.</title>
        <authorList>
            <person name="Yu D."/>
            <person name="Ke L."/>
            <person name="Zhang D."/>
            <person name="Wu Y."/>
            <person name="Sun Y."/>
            <person name="Mei J."/>
            <person name="Sun J."/>
            <person name="Sun Y."/>
        </authorList>
    </citation>
    <scope>NUCLEOTIDE SEQUENCE [LARGE SCALE GENOMIC DNA]</scope>
    <source>
        <strain evidence="2">cv. E1</strain>
        <tissue evidence="1">Leaf</tissue>
    </source>
</reference>
<proteinExistence type="predicted"/>
<evidence type="ECO:0000313" key="2">
    <source>
        <dbReference type="Proteomes" id="UP000828251"/>
    </source>
</evidence>
<dbReference type="PANTHER" id="PTHR47592">
    <property type="entry name" value="PBF68 PROTEIN"/>
    <property type="match status" value="1"/>
</dbReference>
<protein>
    <submittedName>
        <fullName evidence="1">Uncharacterized protein</fullName>
    </submittedName>
</protein>
<organism evidence="1 2">
    <name type="scientific">Gossypium stocksii</name>
    <dbReference type="NCBI Taxonomy" id="47602"/>
    <lineage>
        <taxon>Eukaryota</taxon>
        <taxon>Viridiplantae</taxon>
        <taxon>Streptophyta</taxon>
        <taxon>Embryophyta</taxon>
        <taxon>Tracheophyta</taxon>
        <taxon>Spermatophyta</taxon>
        <taxon>Magnoliopsida</taxon>
        <taxon>eudicotyledons</taxon>
        <taxon>Gunneridae</taxon>
        <taxon>Pentapetalae</taxon>
        <taxon>rosids</taxon>
        <taxon>malvids</taxon>
        <taxon>Malvales</taxon>
        <taxon>Malvaceae</taxon>
        <taxon>Malvoideae</taxon>
        <taxon>Gossypium</taxon>
    </lineage>
</organism>
<sequence>MTTTTHESGTLRELASNFVKLDQFDGGNFRRWQKKMNFLLSTLKIAYVLDTPRLEENENESIAATRERQKWDNADYMCMGHILNGLSDEVVIPIEIGMWSHKTTNFEENADNEAMKLNLDLINEVREARKKSRKRQAFNK</sequence>
<evidence type="ECO:0000313" key="1">
    <source>
        <dbReference type="EMBL" id="KAH1038915.1"/>
    </source>
</evidence>
<dbReference type="OrthoDB" id="999395at2759"/>
<dbReference type="AlphaFoldDB" id="A0A9D3UEC3"/>
<dbReference type="PANTHER" id="PTHR47592:SF29">
    <property type="entry name" value="ZINC FINGER, CCHC-TYPE"/>
    <property type="match status" value="1"/>
</dbReference>
<dbReference type="EMBL" id="JAIQCV010000012">
    <property type="protein sequence ID" value="KAH1038915.1"/>
    <property type="molecule type" value="Genomic_DNA"/>
</dbReference>
<name>A0A9D3UEC3_9ROSI</name>
<accession>A0A9D3UEC3</accession>
<gene>
    <name evidence="1" type="ORF">J1N35_040658</name>
</gene>
<comment type="caution">
    <text evidence="1">The sequence shown here is derived from an EMBL/GenBank/DDBJ whole genome shotgun (WGS) entry which is preliminary data.</text>
</comment>